<proteinExistence type="inferred from homology"/>
<comment type="caution">
    <text evidence="3">The sequence shown here is derived from an EMBL/GenBank/DDBJ whole genome shotgun (WGS) entry which is preliminary data.</text>
</comment>
<sequence length="329" mass="34087">MIDSVVFGDDISTISTNTLLVPGMTKSVEIGTYAVSFNGQHMTSAFDQPFNTIQSLIDADLIYQDLMSITATNTAHSLVFGNGENLLPGVYDLVGTTSIAGTLVLDGGGDPNSEFIIRSTGPLTTGVGTTVTLTNGASSNNIFWVSEKPISTGANSIFKGTLVSRAGAVSLGVSTSIEGRIFTKAGELSVGAHCILTIPTGISPIDLRSLSSFAMFTSSGAVSADISATVTGDVGTGLGAIAIAATHIGEEYPAGTTSSKETTTTYSIYQNGTEVANSSRTIISLNSVVSLQAKVTTLVAGEVIEVRWKVDVGEATLDHRNLLLIRSEF</sequence>
<evidence type="ECO:0000313" key="3">
    <source>
        <dbReference type="EMBL" id="TXE18140.1"/>
    </source>
</evidence>
<evidence type="ECO:0000256" key="1">
    <source>
        <dbReference type="ARBA" id="ARBA00005445"/>
    </source>
</evidence>
<keyword evidence="4" id="KW-1185">Reference proteome</keyword>
<gene>
    <name evidence="3" type="ORF">ES692_07620</name>
</gene>
<dbReference type="AlphaFoldDB" id="A0A5C7B7R2"/>
<organism evidence="3 4">
    <name type="scientific">Psychroserpens burtonensis</name>
    <dbReference type="NCBI Taxonomy" id="49278"/>
    <lineage>
        <taxon>Bacteria</taxon>
        <taxon>Pseudomonadati</taxon>
        <taxon>Bacteroidota</taxon>
        <taxon>Flavobacteriia</taxon>
        <taxon>Flavobacteriales</taxon>
        <taxon>Flavobacteriaceae</taxon>
        <taxon>Psychroserpens</taxon>
    </lineage>
</organism>
<dbReference type="InterPro" id="IPR021884">
    <property type="entry name" value="Ice-bd_prot"/>
</dbReference>
<evidence type="ECO:0000256" key="2">
    <source>
        <dbReference type="ARBA" id="ARBA00022729"/>
    </source>
</evidence>
<dbReference type="Pfam" id="PF11999">
    <property type="entry name" value="Ice_binding"/>
    <property type="match status" value="1"/>
</dbReference>
<dbReference type="Proteomes" id="UP000321938">
    <property type="component" value="Unassembled WGS sequence"/>
</dbReference>
<accession>A0A5C7B7R2</accession>
<comment type="similarity">
    <text evidence="1">Belongs to the ice-binding protein family.</text>
</comment>
<dbReference type="OrthoDB" id="9798299at2"/>
<dbReference type="STRING" id="1123037.GCA_000425305_01688"/>
<dbReference type="EMBL" id="VOSB01000009">
    <property type="protein sequence ID" value="TXE18140.1"/>
    <property type="molecule type" value="Genomic_DNA"/>
</dbReference>
<protein>
    <submittedName>
        <fullName evidence="3">DUF3494 domain-containing protein</fullName>
    </submittedName>
</protein>
<reference evidence="3 4" key="1">
    <citation type="submission" date="2019-08" db="EMBL/GenBank/DDBJ databases">
        <title>Genome of Psychroserpens burtonensis ACAM 167.</title>
        <authorList>
            <person name="Bowman J.P."/>
        </authorList>
    </citation>
    <scope>NUCLEOTIDE SEQUENCE [LARGE SCALE GENOMIC DNA]</scope>
    <source>
        <strain evidence="3 4">ACAM 167</strain>
    </source>
</reference>
<name>A0A5C7B7R2_9FLAO</name>
<keyword evidence="2" id="KW-0732">Signal</keyword>
<evidence type="ECO:0000313" key="4">
    <source>
        <dbReference type="Proteomes" id="UP000321938"/>
    </source>
</evidence>